<dbReference type="RefSeq" id="WP_153420837.1">
    <property type="nucleotide sequence ID" value="NZ_WFLM01000004.1"/>
</dbReference>
<keyword evidence="2" id="KW-1185">Reference proteome</keyword>
<dbReference type="Proteomes" id="UP000437748">
    <property type="component" value="Unassembled WGS sequence"/>
</dbReference>
<proteinExistence type="predicted"/>
<dbReference type="Gene3D" id="3.30.70.240">
    <property type="match status" value="1"/>
</dbReference>
<dbReference type="CDD" id="cd09755">
    <property type="entry name" value="Cas2_I-E"/>
    <property type="match status" value="1"/>
</dbReference>
<evidence type="ECO:0000313" key="2">
    <source>
        <dbReference type="Proteomes" id="UP000437748"/>
    </source>
</evidence>
<reference evidence="1 2" key="1">
    <citation type="submission" date="2019-10" db="EMBL/GenBank/DDBJ databases">
        <title>New species of Slilvanegrellaceae.</title>
        <authorList>
            <person name="Pitt A."/>
            <person name="Hahn M.W."/>
        </authorList>
    </citation>
    <scope>NUCLEOTIDE SEQUENCE [LARGE SCALE GENOMIC DNA]</scope>
    <source>
        <strain evidence="1 2">SP-Ram-0.45-NSY-1</strain>
    </source>
</reference>
<comment type="caution">
    <text evidence="1">The sequence shown here is derived from an EMBL/GenBank/DDBJ whole genome shotgun (WGS) entry which is preliminary data.</text>
</comment>
<dbReference type="InterPro" id="IPR010152">
    <property type="entry name" value="CRISPR-assoc_prot_Cas2_sub"/>
</dbReference>
<gene>
    <name evidence="1" type="primary">cas2e</name>
    <name evidence="1" type="ORF">GCL60_11340</name>
</gene>
<dbReference type="AlphaFoldDB" id="A0A6N6VQS0"/>
<name>A0A6N6VQS0_9BACT</name>
<evidence type="ECO:0000313" key="1">
    <source>
        <dbReference type="EMBL" id="KAB8037760.1"/>
    </source>
</evidence>
<dbReference type="EMBL" id="WFLM01000004">
    <property type="protein sequence ID" value="KAB8037760.1"/>
    <property type="molecule type" value="Genomic_DNA"/>
</dbReference>
<dbReference type="NCBIfam" id="TIGR01873">
    <property type="entry name" value="cas_CT1978"/>
    <property type="match status" value="1"/>
</dbReference>
<sequence length="92" mass="10456">MVVIILESVPQSLRGELSRWLIEPQAGVFVGNVSAMVREKIWAKCQEDSQGGKGTLIYNYNNEQGFEMVSFGDSRRQITLFDGLFLIRMNKN</sequence>
<organism evidence="1 2">
    <name type="scientific">Silvanigrella paludirubra</name>
    <dbReference type="NCBI Taxonomy" id="2499159"/>
    <lineage>
        <taxon>Bacteria</taxon>
        <taxon>Pseudomonadati</taxon>
        <taxon>Bdellovibrionota</taxon>
        <taxon>Oligoflexia</taxon>
        <taxon>Silvanigrellales</taxon>
        <taxon>Silvanigrellaceae</taxon>
        <taxon>Silvanigrella</taxon>
    </lineage>
</organism>
<dbReference type="OrthoDB" id="8527479at2"/>
<dbReference type="Pfam" id="PF09707">
    <property type="entry name" value="Cas_Cas2CT1978"/>
    <property type="match status" value="1"/>
</dbReference>
<protein>
    <submittedName>
        <fullName evidence="1">Type I-E CRISPR-associated endoribonuclease Cas2</fullName>
    </submittedName>
</protein>
<accession>A0A6N6VQS0</accession>